<dbReference type="EMBL" id="VJMG01000023">
    <property type="protein sequence ID" value="TRL39145.1"/>
    <property type="molecule type" value="Genomic_DNA"/>
</dbReference>
<evidence type="ECO:0000313" key="8">
    <source>
        <dbReference type="Proteomes" id="UP000316801"/>
    </source>
</evidence>
<reference evidence="7 8" key="1">
    <citation type="submission" date="2019-07" db="EMBL/GenBank/DDBJ databases">
        <title>Ln-dependent methylotrophs.</title>
        <authorList>
            <person name="Tani A."/>
        </authorList>
    </citation>
    <scope>NUCLEOTIDE SEQUENCE [LARGE SCALE GENOMIC DNA]</scope>
    <source>
        <strain evidence="7 8">SM12</strain>
    </source>
</reference>
<dbReference type="InterPro" id="IPR021095">
    <property type="entry name" value="DUF3734"/>
</dbReference>
<name>A0A549TB93_9HYPH</name>
<keyword evidence="1 4" id="KW-0378">Hydrolase</keyword>
<dbReference type="PROSITE" id="PS51635">
    <property type="entry name" value="PNPLA"/>
    <property type="match status" value="1"/>
</dbReference>
<feature type="short sequence motif" description="GXSXG" evidence="4">
    <location>
        <begin position="39"/>
        <end position="43"/>
    </location>
</feature>
<evidence type="ECO:0000256" key="2">
    <source>
        <dbReference type="ARBA" id="ARBA00022963"/>
    </source>
</evidence>
<comment type="caution">
    <text evidence="7">The sequence shown here is derived from an EMBL/GenBank/DDBJ whole genome shotgun (WGS) entry which is preliminary data.</text>
</comment>
<dbReference type="SUPFAM" id="SSF52151">
    <property type="entry name" value="FabD/lysophospholipase-like"/>
    <property type="match status" value="1"/>
</dbReference>
<dbReference type="InterPro" id="IPR050301">
    <property type="entry name" value="NTE"/>
</dbReference>
<gene>
    <name evidence="7" type="ORF">FNA46_10265</name>
</gene>
<evidence type="ECO:0000256" key="3">
    <source>
        <dbReference type="ARBA" id="ARBA00023098"/>
    </source>
</evidence>
<organism evidence="7 8">
    <name type="scientific">Rhizobium straminoryzae</name>
    <dbReference type="NCBI Taxonomy" id="1387186"/>
    <lineage>
        <taxon>Bacteria</taxon>
        <taxon>Pseudomonadati</taxon>
        <taxon>Pseudomonadota</taxon>
        <taxon>Alphaproteobacteria</taxon>
        <taxon>Hyphomicrobiales</taxon>
        <taxon>Rhizobiaceae</taxon>
        <taxon>Rhizobium/Agrobacterium group</taxon>
        <taxon>Rhizobium</taxon>
    </lineage>
</organism>
<evidence type="ECO:0000313" key="7">
    <source>
        <dbReference type="EMBL" id="TRL39145.1"/>
    </source>
</evidence>
<dbReference type="Pfam" id="PF12536">
    <property type="entry name" value="DUF3734"/>
    <property type="match status" value="1"/>
</dbReference>
<dbReference type="GO" id="GO:0016042">
    <property type="term" value="P:lipid catabolic process"/>
    <property type="evidence" value="ECO:0007669"/>
    <property type="project" value="UniProtKB-UniRule"/>
</dbReference>
<feature type="active site" description="Proton acceptor" evidence="4">
    <location>
        <position position="200"/>
    </location>
</feature>
<keyword evidence="3 4" id="KW-0443">Lipid metabolism</keyword>
<dbReference type="AlphaFoldDB" id="A0A549TB93"/>
<dbReference type="Gene3D" id="3.40.1090.10">
    <property type="entry name" value="Cytosolic phospholipase A2 catalytic domain"/>
    <property type="match status" value="2"/>
</dbReference>
<evidence type="ECO:0000256" key="1">
    <source>
        <dbReference type="ARBA" id="ARBA00022801"/>
    </source>
</evidence>
<accession>A0A549TB93</accession>
<dbReference type="InterPro" id="IPR016035">
    <property type="entry name" value="Acyl_Trfase/lysoPLipase"/>
</dbReference>
<feature type="domain" description="PNPLA" evidence="6">
    <location>
        <begin position="8"/>
        <end position="213"/>
    </location>
</feature>
<sequence>MRPLQNILVFQGGGALGAYQAGTFEALHSHGIRPDWLAGISIGAINSAIIAGSPDEHKVRNLRDFWDMVSSGLDYGVMPQDHFGKRMLKDWSVLAGSMTGIPGFFSPRLATPYQMLLNPDYRISHYDTEPLMKTLERLVDFDRINTGKVRVSLGAVNVKTGNFAYFDTSNTRLCARHVAASGALPPGFPPIEIDGEFYWDGGLVSNTPLQYVLAADSYDADLCIFQVDLFPARGRMPRDLLEVDARVKEIRYSSRTRMNTDEFARKQKIRRAARRLLEKLPPELQDDEDAALLRSIGVEYDVTLVHLIHRSAAYDSHAMDAEFSRATVEENWKAGYDDAMRTLTHPKWTRRGRPRNGIQIFDLAQDTARDEGATDHMPAAMPQRAAKARRT</sequence>
<keyword evidence="2 4" id="KW-0442">Lipid degradation</keyword>
<feature type="short sequence motif" description="DGA/G" evidence="4">
    <location>
        <begin position="200"/>
        <end position="202"/>
    </location>
</feature>
<dbReference type="Pfam" id="PF01734">
    <property type="entry name" value="Patatin"/>
    <property type="match status" value="1"/>
</dbReference>
<dbReference type="PANTHER" id="PTHR14226:SF57">
    <property type="entry name" value="BLR7027 PROTEIN"/>
    <property type="match status" value="1"/>
</dbReference>
<evidence type="ECO:0000256" key="4">
    <source>
        <dbReference type="PROSITE-ProRule" id="PRU01161"/>
    </source>
</evidence>
<dbReference type="RefSeq" id="WP_143125106.1">
    <property type="nucleotide sequence ID" value="NZ_VJMG01000023.1"/>
</dbReference>
<evidence type="ECO:0000259" key="6">
    <source>
        <dbReference type="PROSITE" id="PS51635"/>
    </source>
</evidence>
<feature type="short sequence motif" description="GXGXXG" evidence="4">
    <location>
        <begin position="12"/>
        <end position="17"/>
    </location>
</feature>
<dbReference type="InterPro" id="IPR002641">
    <property type="entry name" value="PNPLA_dom"/>
</dbReference>
<dbReference type="Proteomes" id="UP000316801">
    <property type="component" value="Unassembled WGS sequence"/>
</dbReference>
<dbReference type="GO" id="GO:0016787">
    <property type="term" value="F:hydrolase activity"/>
    <property type="evidence" value="ECO:0007669"/>
    <property type="project" value="UniProtKB-UniRule"/>
</dbReference>
<feature type="active site" description="Nucleophile" evidence="4">
    <location>
        <position position="41"/>
    </location>
</feature>
<feature type="region of interest" description="Disordered" evidence="5">
    <location>
        <begin position="368"/>
        <end position="391"/>
    </location>
</feature>
<proteinExistence type="predicted"/>
<protein>
    <submittedName>
        <fullName evidence="7">Patatin-like phospholipase family protein</fullName>
    </submittedName>
</protein>
<dbReference type="PANTHER" id="PTHR14226">
    <property type="entry name" value="NEUROPATHY TARGET ESTERASE/SWISS CHEESE D.MELANOGASTER"/>
    <property type="match status" value="1"/>
</dbReference>
<keyword evidence="8" id="KW-1185">Reference proteome</keyword>
<dbReference type="CDD" id="cd07209">
    <property type="entry name" value="Pat_hypo_Ecoli_Z1214_like"/>
    <property type="match status" value="1"/>
</dbReference>
<evidence type="ECO:0000256" key="5">
    <source>
        <dbReference type="SAM" id="MobiDB-lite"/>
    </source>
</evidence>